<sequence>KGSTFSTRSKLKQPITTPFKQPPLTAKVVSTWNNVLNKNKELKECKVGNLSSSGEWERSVCLDDREKTLRSALIELKTKIGMALPGNREVKSMIDNILKTFSKIEQRFEIQDSSRKCQLIEIEPSSLVNAKIVEQQRKDEKLKEVLEENLKVRQEKDYTEAQMRVLEAELNSCIKKIEELESALNESVNSERETIANYEQQCKRLQNEIKTLQDSARLANEKPNLYTKSLLCDGKDMDEAKEDYFPPSRIFFDLSEEFQVNF</sequence>
<accession>A0A9Q0N3C2</accession>
<evidence type="ECO:0000313" key="2">
    <source>
        <dbReference type="EMBL" id="KAJ6642066.1"/>
    </source>
</evidence>
<evidence type="ECO:0000313" key="3">
    <source>
        <dbReference type="Proteomes" id="UP001151699"/>
    </source>
</evidence>
<dbReference type="Proteomes" id="UP001151699">
    <property type="component" value="Chromosome B"/>
</dbReference>
<keyword evidence="1" id="KW-0175">Coiled coil</keyword>
<reference evidence="2" key="1">
    <citation type="submission" date="2022-07" db="EMBL/GenBank/DDBJ databases">
        <authorList>
            <person name="Trinca V."/>
            <person name="Uliana J.V.C."/>
            <person name="Torres T.T."/>
            <person name="Ward R.J."/>
            <person name="Monesi N."/>
        </authorList>
    </citation>
    <scope>NUCLEOTIDE SEQUENCE</scope>
    <source>
        <strain evidence="2">HSMRA1968</strain>
        <tissue evidence="2">Whole embryos</tissue>
    </source>
</reference>
<dbReference type="AlphaFoldDB" id="A0A9Q0N3C2"/>
<dbReference type="OrthoDB" id="10628580at2759"/>
<name>A0A9Q0N3C2_9DIPT</name>
<organism evidence="2 3">
    <name type="scientific">Pseudolycoriella hygida</name>
    <dbReference type="NCBI Taxonomy" id="35572"/>
    <lineage>
        <taxon>Eukaryota</taxon>
        <taxon>Metazoa</taxon>
        <taxon>Ecdysozoa</taxon>
        <taxon>Arthropoda</taxon>
        <taxon>Hexapoda</taxon>
        <taxon>Insecta</taxon>
        <taxon>Pterygota</taxon>
        <taxon>Neoptera</taxon>
        <taxon>Endopterygota</taxon>
        <taxon>Diptera</taxon>
        <taxon>Nematocera</taxon>
        <taxon>Sciaroidea</taxon>
        <taxon>Sciaridae</taxon>
        <taxon>Pseudolycoriella</taxon>
    </lineage>
</organism>
<proteinExistence type="predicted"/>
<keyword evidence="3" id="KW-1185">Reference proteome</keyword>
<feature type="non-terminal residue" evidence="2">
    <location>
        <position position="1"/>
    </location>
</feature>
<protein>
    <submittedName>
        <fullName evidence="2">Uncharacterized protein</fullName>
    </submittedName>
</protein>
<feature type="non-terminal residue" evidence="2">
    <location>
        <position position="262"/>
    </location>
</feature>
<dbReference type="EMBL" id="WJQU01000002">
    <property type="protein sequence ID" value="KAJ6642066.1"/>
    <property type="molecule type" value="Genomic_DNA"/>
</dbReference>
<gene>
    <name evidence="2" type="ORF">Bhyg_07012</name>
</gene>
<feature type="coiled-coil region" evidence="1">
    <location>
        <begin position="163"/>
        <end position="222"/>
    </location>
</feature>
<evidence type="ECO:0000256" key="1">
    <source>
        <dbReference type="SAM" id="Coils"/>
    </source>
</evidence>
<comment type="caution">
    <text evidence="2">The sequence shown here is derived from an EMBL/GenBank/DDBJ whole genome shotgun (WGS) entry which is preliminary data.</text>
</comment>